<evidence type="ECO:0000313" key="1">
    <source>
        <dbReference type="EMBL" id="CAG8672238.1"/>
    </source>
</evidence>
<reference evidence="1 2" key="1">
    <citation type="submission" date="2021-06" db="EMBL/GenBank/DDBJ databases">
        <authorList>
            <person name="Kallberg Y."/>
            <person name="Tangrot J."/>
            <person name="Rosling A."/>
        </authorList>
    </citation>
    <scope>NUCLEOTIDE SEQUENCE [LARGE SCALE GENOMIC DNA]</scope>
    <source>
        <strain evidence="1 2">120-4 pot B 10/14</strain>
    </source>
</reference>
<organism evidence="1 2">
    <name type="scientific">Gigaspora margarita</name>
    <dbReference type="NCBI Taxonomy" id="4874"/>
    <lineage>
        <taxon>Eukaryota</taxon>
        <taxon>Fungi</taxon>
        <taxon>Fungi incertae sedis</taxon>
        <taxon>Mucoromycota</taxon>
        <taxon>Glomeromycotina</taxon>
        <taxon>Glomeromycetes</taxon>
        <taxon>Diversisporales</taxon>
        <taxon>Gigasporaceae</taxon>
        <taxon>Gigaspora</taxon>
    </lineage>
</organism>
<sequence length="49" mass="5861">MNKWYINLVTKNPNTKKAYQRSNNNNQLLLALLDSYICLREKDQNNLFT</sequence>
<evidence type="ECO:0000313" key="2">
    <source>
        <dbReference type="Proteomes" id="UP000789901"/>
    </source>
</evidence>
<accession>A0ABN7UU88</accession>
<protein>
    <submittedName>
        <fullName evidence="1">45683_t:CDS:1</fullName>
    </submittedName>
</protein>
<proteinExistence type="predicted"/>
<dbReference type="EMBL" id="CAJVQB010005881">
    <property type="protein sequence ID" value="CAG8672238.1"/>
    <property type="molecule type" value="Genomic_DNA"/>
</dbReference>
<gene>
    <name evidence="1" type="ORF">GMARGA_LOCUS10488</name>
</gene>
<dbReference type="Proteomes" id="UP000789901">
    <property type="component" value="Unassembled WGS sequence"/>
</dbReference>
<keyword evidence="2" id="KW-1185">Reference proteome</keyword>
<comment type="caution">
    <text evidence="1">The sequence shown here is derived from an EMBL/GenBank/DDBJ whole genome shotgun (WGS) entry which is preliminary data.</text>
</comment>
<name>A0ABN7UU88_GIGMA</name>